<keyword evidence="2" id="KW-0408">Iron</keyword>
<proteinExistence type="predicted"/>
<dbReference type="EMBL" id="GU080122">
    <property type="protein sequence ID" value="ADB04319.1"/>
    <property type="molecule type" value="Genomic_DNA"/>
</dbReference>
<feature type="non-terminal residue" evidence="5">
    <location>
        <position position="108"/>
    </location>
</feature>
<dbReference type="AlphaFoldDB" id="D2XBK0"/>
<dbReference type="PROSITE" id="PS00198">
    <property type="entry name" value="4FE4S_FER_1"/>
    <property type="match status" value="1"/>
</dbReference>
<evidence type="ECO:0000256" key="2">
    <source>
        <dbReference type="ARBA" id="ARBA00023004"/>
    </source>
</evidence>
<dbReference type="InterPro" id="IPR017900">
    <property type="entry name" value="4Fe4S_Fe_S_CS"/>
</dbReference>
<organism evidence="5">
    <name type="scientific">bacterium enrichment culture clone N47</name>
    <dbReference type="NCBI Taxonomy" id="700510"/>
    <lineage>
        <taxon>Bacteria</taxon>
        <taxon>environmental samples</taxon>
    </lineage>
</organism>
<accession>D2XBK0</accession>
<dbReference type="Pfam" id="PF12837">
    <property type="entry name" value="Fer4_6"/>
    <property type="match status" value="1"/>
</dbReference>
<dbReference type="SUPFAM" id="SSF54862">
    <property type="entry name" value="4Fe-4S ferredoxins"/>
    <property type="match status" value="1"/>
</dbReference>
<evidence type="ECO:0000313" key="5">
    <source>
        <dbReference type="EMBL" id="ADB04319.1"/>
    </source>
</evidence>
<feature type="domain" description="4Fe-4S ferredoxin-type" evidence="4">
    <location>
        <begin position="14"/>
        <end position="43"/>
    </location>
</feature>
<dbReference type="PROSITE" id="PS51379">
    <property type="entry name" value="4FE4S_FER_2"/>
    <property type="match status" value="1"/>
</dbReference>
<reference evidence="5" key="1">
    <citation type="journal article" date="2010" name="J. Bacteriol.">
        <title>Combined genomic and proteomic approaches identify gene clusters involved in anaerobic 2-methylnaphthalene degradation in the sulfate-reducing enrichment culture N47.</title>
        <authorList>
            <person name="Selesi D."/>
            <person name="Jehmlich N."/>
            <person name="von Bergen M."/>
            <person name="Schmidt F."/>
            <person name="Rattei T."/>
            <person name="Tischler P."/>
            <person name="Lueders T."/>
            <person name="Meckenstock R.U."/>
        </authorList>
    </citation>
    <scope>NUCLEOTIDE SEQUENCE</scope>
</reference>
<sequence length="108" mass="11866">MLANYGYKDGSGDYFITIDTDKCNGCAKCVDACPQSVFEMGEDDSDPLREEPVARVSGEQRKKLKYACAPCKRYLTTLSGGKTEETMKEIAKLPCVVACELGAINHSW</sequence>
<name>D2XBK0_9BACT</name>
<evidence type="ECO:0000256" key="1">
    <source>
        <dbReference type="ARBA" id="ARBA00022723"/>
    </source>
</evidence>
<protein>
    <submittedName>
        <fullName evidence="5">Putative ferredoxin</fullName>
    </submittedName>
</protein>
<evidence type="ECO:0000259" key="4">
    <source>
        <dbReference type="PROSITE" id="PS51379"/>
    </source>
</evidence>
<evidence type="ECO:0000256" key="3">
    <source>
        <dbReference type="ARBA" id="ARBA00023014"/>
    </source>
</evidence>
<dbReference type="GO" id="GO:0051536">
    <property type="term" value="F:iron-sulfur cluster binding"/>
    <property type="evidence" value="ECO:0007669"/>
    <property type="project" value="UniProtKB-KW"/>
</dbReference>
<keyword evidence="3" id="KW-0411">Iron-sulfur</keyword>
<keyword evidence="1" id="KW-0479">Metal-binding</keyword>
<dbReference type="InterPro" id="IPR017896">
    <property type="entry name" value="4Fe4S_Fe-S-bd"/>
</dbReference>
<dbReference type="GO" id="GO:0046872">
    <property type="term" value="F:metal ion binding"/>
    <property type="evidence" value="ECO:0007669"/>
    <property type="project" value="UniProtKB-KW"/>
</dbReference>
<dbReference type="Gene3D" id="3.30.70.20">
    <property type="match status" value="1"/>
</dbReference>